<evidence type="ECO:0000256" key="1">
    <source>
        <dbReference type="ARBA" id="ARBA00004141"/>
    </source>
</evidence>
<evidence type="ECO:0000313" key="8">
    <source>
        <dbReference type="Proteomes" id="UP001165042"/>
    </source>
</evidence>
<feature type="transmembrane region" description="Helical" evidence="5">
    <location>
        <begin position="21"/>
        <end position="38"/>
    </location>
</feature>
<dbReference type="EMBL" id="BSSD01000008">
    <property type="protein sequence ID" value="GLW94315.1"/>
    <property type="molecule type" value="Genomic_DNA"/>
</dbReference>
<evidence type="ECO:0000256" key="4">
    <source>
        <dbReference type="ARBA" id="ARBA00023136"/>
    </source>
</evidence>
<accession>A0A9W6QT44</accession>
<evidence type="ECO:0000313" key="7">
    <source>
        <dbReference type="EMBL" id="GLW94315.1"/>
    </source>
</evidence>
<feature type="transmembrane region" description="Helical" evidence="5">
    <location>
        <begin position="50"/>
        <end position="71"/>
    </location>
</feature>
<dbReference type="GO" id="GO:0016020">
    <property type="term" value="C:membrane"/>
    <property type="evidence" value="ECO:0007669"/>
    <property type="project" value="UniProtKB-SubCell"/>
</dbReference>
<comment type="subcellular location">
    <subcellularLocation>
        <location evidence="1">Membrane</location>
        <topology evidence="1">Multi-pass membrane protein</topology>
    </subcellularLocation>
</comment>
<dbReference type="Proteomes" id="UP001165042">
    <property type="component" value="Unassembled WGS sequence"/>
</dbReference>
<dbReference type="InterPro" id="IPR013525">
    <property type="entry name" value="ABC2_TM"/>
</dbReference>
<reference evidence="7" key="1">
    <citation type="submission" date="2023-02" db="EMBL/GenBank/DDBJ databases">
        <title>Actinokineospora globicatena NBRC 15670.</title>
        <authorList>
            <person name="Ichikawa N."/>
            <person name="Sato H."/>
            <person name="Tonouchi N."/>
        </authorList>
    </citation>
    <scope>NUCLEOTIDE SEQUENCE</scope>
    <source>
        <strain evidence="7">NBRC 15670</strain>
    </source>
</reference>
<dbReference type="AlphaFoldDB" id="A0A9W6QT44"/>
<feature type="transmembrane region" description="Helical" evidence="5">
    <location>
        <begin position="128"/>
        <end position="151"/>
    </location>
</feature>
<keyword evidence="2 5" id="KW-0812">Transmembrane</keyword>
<dbReference type="Pfam" id="PF01061">
    <property type="entry name" value="ABC2_membrane"/>
    <property type="match status" value="1"/>
</dbReference>
<protein>
    <submittedName>
        <fullName evidence="7">Transport permease protein</fullName>
    </submittedName>
</protein>
<dbReference type="RefSeq" id="WP_285612423.1">
    <property type="nucleotide sequence ID" value="NZ_BSSD01000008.1"/>
</dbReference>
<dbReference type="GO" id="GO:0140359">
    <property type="term" value="F:ABC-type transporter activity"/>
    <property type="evidence" value="ECO:0007669"/>
    <property type="project" value="InterPro"/>
</dbReference>
<feature type="domain" description="ABC-2 type transporter transmembrane" evidence="6">
    <location>
        <begin position="5"/>
        <end position="181"/>
    </location>
</feature>
<feature type="transmembrane region" description="Helical" evidence="5">
    <location>
        <begin position="91"/>
        <end position="116"/>
    </location>
</feature>
<keyword evidence="4 5" id="KW-0472">Membrane</keyword>
<gene>
    <name evidence="7" type="ORF">Aglo03_51310</name>
</gene>
<name>A0A9W6QT44_9PSEU</name>
<evidence type="ECO:0000256" key="3">
    <source>
        <dbReference type="ARBA" id="ARBA00022989"/>
    </source>
</evidence>
<feature type="transmembrane region" description="Helical" evidence="5">
    <location>
        <begin position="158"/>
        <end position="176"/>
    </location>
</feature>
<keyword evidence="8" id="KW-1185">Reference proteome</keyword>
<proteinExistence type="predicted"/>
<organism evidence="7 8">
    <name type="scientific">Actinokineospora globicatena</name>
    <dbReference type="NCBI Taxonomy" id="103729"/>
    <lineage>
        <taxon>Bacteria</taxon>
        <taxon>Bacillati</taxon>
        <taxon>Actinomycetota</taxon>
        <taxon>Actinomycetes</taxon>
        <taxon>Pseudonocardiales</taxon>
        <taxon>Pseudonocardiaceae</taxon>
        <taxon>Actinokineospora</taxon>
    </lineage>
</organism>
<comment type="caution">
    <text evidence="7">The sequence shown here is derived from an EMBL/GenBank/DDBJ whole genome shotgun (WGS) entry which is preliminary data.</text>
</comment>
<evidence type="ECO:0000256" key="2">
    <source>
        <dbReference type="ARBA" id="ARBA00022692"/>
    </source>
</evidence>
<evidence type="ECO:0000256" key="5">
    <source>
        <dbReference type="SAM" id="Phobius"/>
    </source>
</evidence>
<keyword evidence="3 5" id="KW-1133">Transmembrane helix</keyword>
<evidence type="ECO:0000259" key="6">
    <source>
        <dbReference type="Pfam" id="PF01061"/>
    </source>
</evidence>
<feature type="transmembrane region" description="Helical" evidence="5">
    <location>
        <begin position="199"/>
        <end position="218"/>
    </location>
</feature>
<sequence>MNPVIALARSEVLQLLRNKTTAAMALLLPLVLGAMFLISSDGQDWEIALAMQLVSAQGLTVYISSTSAFAARRQDLSLKRLRSGELSDLAIIAGVLAPFVVLGVAQCVVLSAAVLITGAPVPGNPLGLVVAILGGVAVNAAAGLLTATFTATAEAAQITTAPFFFAALGGAIWAIASDNPWATALPGGAVARLAIGEDLVRPVVALVVWTAVACVLGLRHTRWDPRG</sequence>